<proteinExistence type="predicted"/>
<protein>
    <submittedName>
        <fullName evidence="1">Uncharacterized protein</fullName>
    </submittedName>
</protein>
<organism evidence="1 2">
    <name type="scientific">Candidatus Methanocrinis natronophilus</name>
    <dbReference type="NCBI Taxonomy" id="3033396"/>
    <lineage>
        <taxon>Archaea</taxon>
        <taxon>Methanobacteriati</taxon>
        <taxon>Methanobacteriota</taxon>
        <taxon>Stenosarchaea group</taxon>
        <taxon>Methanomicrobia</taxon>
        <taxon>Methanotrichales</taxon>
        <taxon>Methanotrichaceae</taxon>
        <taxon>Methanocrinis</taxon>
    </lineage>
</organism>
<accession>A0ABT5X9A0</accession>
<evidence type="ECO:0000313" key="2">
    <source>
        <dbReference type="Proteomes" id="UP001220010"/>
    </source>
</evidence>
<name>A0ABT5X9A0_9EURY</name>
<comment type="caution">
    <text evidence="1">The sequence shown here is derived from an EMBL/GenBank/DDBJ whole genome shotgun (WGS) entry which is preliminary data.</text>
</comment>
<dbReference type="Proteomes" id="UP001220010">
    <property type="component" value="Unassembled WGS sequence"/>
</dbReference>
<dbReference type="EMBL" id="JARFPK010000033">
    <property type="protein sequence ID" value="MDF0591284.1"/>
    <property type="molecule type" value="Genomic_DNA"/>
</dbReference>
<dbReference type="RefSeq" id="WP_316967020.1">
    <property type="nucleotide sequence ID" value="NZ_JARFPK010000033.1"/>
</dbReference>
<gene>
    <name evidence="1" type="ORF">P0O15_08950</name>
</gene>
<sequence length="114" mass="12607">MLLMEDIDLVEEKVSGIDEMFDFMEKKRPPSREVRLESTLSRGEETIRSSTSAARLWDISTHPTRSEPGESALKDSWLTPGMMTMVTSSLPATSRASTIADLWTVAGTLSSKKA</sequence>
<evidence type="ECO:0000313" key="1">
    <source>
        <dbReference type="EMBL" id="MDF0591284.1"/>
    </source>
</evidence>
<keyword evidence="2" id="KW-1185">Reference proteome</keyword>
<reference evidence="1 2" key="1">
    <citation type="submission" date="2023-03" db="EMBL/GenBank/DDBJ databases">
        <title>WGS of Methanotrichaceae archaeon Mx.</title>
        <authorList>
            <person name="Sorokin D.Y."/>
            <person name="Merkel A.Y."/>
        </authorList>
    </citation>
    <scope>NUCLEOTIDE SEQUENCE [LARGE SCALE GENOMIC DNA]</scope>
    <source>
        <strain evidence="1 2">Mx</strain>
    </source>
</reference>